<dbReference type="InterPro" id="IPR003439">
    <property type="entry name" value="ABC_transporter-like_ATP-bd"/>
</dbReference>
<dbReference type="PROSITE" id="PS50893">
    <property type="entry name" value="ABC_TRANSPORTER_2"/>
    <property type="match status" value="1"/>
</dbReference>
<dbReference type="SMART" id="SM00382">
    <property type="entry name" value="AAA"/>
    <property type="match status" value="1"/>
</dbReference>
<dbReference type="GO" id="GO:0016887">
    <property type="term" value="F:ATP hydrolysis activity"/>
    <property type="evidence" value="ECO:0007669"/>
    <property type="project" value="InterPro"/>
</dbReference>
<dbReference type="AlphaFoldDB" id="A0A6A9QKK3"/>
<evidence type="ECO:0000313" key="4">
    <source>
        <dbReference type="EMBL" id="MUN29777.1"/>
    </source>
</evidence>
<dbReference type="InterPro" id="IPR003593">
    <property type="entry name" value="AAA+_ATPase"/>
</dbReference>
<dbReference type="Gene3D" id="3.40.50.300">
    <property type="entry name" value="P-loop containing nucleotide triphosphate hydrolases"/>
    <property type="match status" value="1"/>
</dbReference>
<dbReference type="EMBL" id="WGGD01000005">
    <property type="protein sequence ID" value="MUN29777.1"/>
    <property type="molecule type" value="Genomic_DNA"/>
</dbReference>
<evidence type="ECO:0000256" key="1">
    <source>
        <dbReference type="ARBA" id="ARBA00022741"/>
    </source>
</evidence>
<protein>
    <submittedName>
        <fullName evidence="4">ATP-binding cassette domain-containing protein</fullName>
    </submittedName>
</protein>
<evidence type="ECO:0000256" key="2">
    <source>
        <dbReference type="ARBA" id="ARBA00022840"/>
    </source>
</evidence>
<dbReference type="PANTHER" id="PTHR43850:SF2">
    <property type="entry name" value="ABC TRANSPORTER ATP-BINDING PROTEIN MA_4021-RELATED"/>
    <property type="match status" value="1"/>
</dbReference>
<dbReference type="InterPro" id="IPR027417">
    <property type="entry name" value="P-loop_NTPase"/>
</dbReference>
<keyword evidence="2 4" id="KW-0067">ATP-binding</keyword>
<organism evidence="4 5">
    <name type="scientific">Sulfuracidifex metallicus DSM 6482 = JCM 9184</name>
    <dbReference type="NCBI Taxonomy" id="523847"/>
    <lineage>
        <taxon>Archaea</taxon>
        <taxon>Thermoproteota</taxon>
        <taxon>Thermoprotei</taxon>
        <taxon>Sulfolobales</taxon>
        <taxon>Sulfolobaceae</taxon>
        <taxon>Sulfuracidifex</taxon>
    </lineage>
</organism>
<name>A0A6A9QKK3_SULME</name>
<feature type="domain" description="ABC transporter" evidence="3">
    <location>
        <begin position="3"/>
        <end position="221"/>
    </location>
</feature>
<keyword evidence="5" id="KW-1185">Reference proteome</keyword>
<accession>A0A6A9QKK3</accession>
<evidence type="ECO:0000259" key="3">
    <source>
        <dbReference type="PROSITE" id="PS50893"/>
    </source>
</evidence>
<dbReference type="RefSeq" id="WP_083477038.1">
    <property type="nucleotide sequence ID" value="NZ_BBBY01000053.1"/>
</dbReference>
<keyword evidence="1" id="KW-0547">Nucleotide-binding</keyword>
<dbReference type="Proteomes" id="UP000470772">
    <property type="component" value="Unassembled WGS sequence"/>
</dbReference>
<reference evidence="4 5" key="1">
    <citation type="submission" date="2019-10" db="EMBL/GenBank/DDBJ databases">
        <title>Sequencing and Assembly of Multiple Reported Metal-Biooxidizing Members of the Extremely Thermoacidophilic Archaeal Family Sulfolobaceae.</title>
        <authorList>
            <person name="Counts J.A."/>
            <person name="Kelly R.M."/>
        </authorList>
    </citation>
    <scope>NUCLEOTIDE SEQUENCE [LARGE SCALE GENOMIC DNA]</scope>
    <source>
        <strain evidence="4 5">DSM 6482</strain>
    </source>
</reference>
<dbReference type="PANTHER" id="PTHR43850">
    <property type="entry name" value="ABC TRANSPORTER ATP-BINDING PROTEIN MA_4021-RELATED"/>
    <property type="match status" value="1"/>
</dbReference>
<dbReference type="OrthoDB" id="18209at2157"/>
<dbReference type="SUPFAM" id="SSF52540">
    <property type="entry name" value="P-loop containing nucleoside triphosphate hydrolases"/>
    <property type="match status" value="1"/>
</dbReference>
<proteinExistence type="predicted"/>
<comment type="caution">
    <text evidence="4">The sequence shown here is derived from an EMBL/GenBank/DDBJ whole genome shotgun (WGS) entry which is preliminary data.</text>
</comment>
<dbReference type="Pfam" id="PF00005">
    <property type="entry name" value="ABC_tran"/>
    <property type="match status" value="1"/>
</dbReference>
<gene>
    <name evidence="4" type="ORF">GC250_10110</name>
</gene>
<dbReference type="GO" id="GO:0005524">
    <property type="term" value="F:ATP binding"/>
    <property type="evidence" value="ECO:0007669"/>
    <property type="project" value="UniProtKB-KW"/>
</dbReference>
<sequence length="255" mass="28463">MMIEYQNVTISYWKWDVIKNLTAKIAGKVFIIGKNGSGKTTLIKATAGLLPYKGSIRIEGKEVKEIKNYLGLATNLGEVYNLGYTINNILDIYSEEMNVDKGLFSELLKEVDLDINLNLPLFRLSTGQSLLVRNILAFSSKPKIILLDEPFENIDPARRAIVAEWIKKFGEEGIITTHNLDILGKFPDYKLYILSDSKLFSPILVKDFLESSVVEGEREDAILTLQVSGKKVSIVKGKEGTKIGSLGTIDRLYGV</sequence>
<evidence type="ECO:0000313" key="5">
    <source>
        <dbReference type="Proteomes" id="UP000470772"/>
    </source>
</evidence>